<dbReference type="NCBIfam" id="TIGR01197">
    <property type="entry name" value="nramp"/>
    <property type="match status" value="1"/>
</dbReference>
<keyword evidence="9" id="KW-1185">Reference proteome</keyword>
<dbReference type="PANTHER" id="PTHR11706">
    <property type="entry name" value="SOLUTE CARRIER PROTEIN FAMILY 11 MEMBER"/>
    <property type="match status" value="1"/>
</dbReference>
<feature type="transmembrane region" description="Helical" evidence="8">
    <location>
        <begin position="710"/>
        <end position="733"/>
    </location>
</feature>
<dbReference type="RefSeq" id="XP_055892396.1">
    <property type="nucleotide sequence ID" value="XM_056036421.1"/>
</dbReference>
<feature type="region of interest" description="Disordered" evidence="7">
    <location>
        <begin position="287"/>
        <end position="312"/>
    </location>
</feature>
<dbReference type="GO" id="GO:0010008">
    <property type="term" value="C:endosome membrane"/>
    <property type="evidence" value="ECO:0007669"/>
    <property type="project" value="TreeGrafter"/>
</dbReference>
<evidence type="ECO:0000256" key="6">
    <source>
        <dbReference type="ARBA" id="ARBA00023136"/>
    </source>
</evidence>
<evidence type="ECO:0000256" key="3">
    <source>
        <dbReference type="ARBA" id="ARBA00022448"/>
    </source>
</evidence>
<dbReference type="HAMAP" id="MF_00221">
    <property type="entry name" value="NRAMP"/>
    <property type="match status" value="1"/>
</dbReference>
<evidence type="ECO:0000256" key="8">
    <source>
        <dbReference type="SAM" id="Phobius"/>
    </source>
</evidence>
<protein>
    <submittedName>
        <fullName evidence="10">Natural resistance-associated macrophage protein 2-like isoform X1</fullName>
    </submittedName>
</protein>
<feature type="transmembrane region" description="Helical" evidence="8">
    <location>
        <begin position="772"/>
        <end position="805"/>
    </location>
</feature>
<organism evidence="9 10">
    <name type="scientific">Biomphalaria glabrata</name>
    <name type="common">Bloodfluke planorb</name>
    <name type="synonym">Freshwater snail</name>
    <dbReference type="NCBI Taxonomy" id="6526"/>
    <lineage>
        <taxon>Eukaryota</taxon>
        <taxon>Metazoa</taxon>
        <taxon>Spiralia</taxon>
        <taxon>Lophotrochozoa</taxon>
        <taxon>Mollusca</taxon>
        <taxon>Gastropoda</taxon>
        <taxon>Heterobranchia</taxon>
        <taxon>Euthyneura</taxon>
        <taxon>Panpulmonata</taxon>
        <taxon>Hygrophila</taxon>
        <taxon>Lymnaeoidea</taxon>
        <taxon>Planorbidae</taxon>
        <taxon>Biomphalaria</taxon>
    </lineage>
</organism>
<dbReference type="InterPro" id="IPR001046">
    <property type="entry name" value="NRAMP_fam"/>
</dbReference>
<feature type="transmembrane region" description="Helical" evidence="8">
    <location>
        <begin position="448"/>
        <end position="466"/>
    </location>
</feature>
<dbReference type="PANTHER" id="PTHR11706:SF33">
    <property type="entry name" value="NATURAL RESISTANCE-ASSOCIATED MACROPHAGE PROTEIN 2"/>
    <property type="match status" value="1"/>
</dbReference>
<evidence type="ECO:0000256" key="1">
    <source>
        <dbReference type="ARBA" id="ARBA00004141"/>
    </source>
</evidence>
<keyword evidence="3" id="KW-0813">Transport</keyword>
<feature type="transmembrane region" description="Helical" evidence="8">
    <location>
        <begin position="521"/>
        <end position="543"/>
    </location>
</feature>
<dbReference type="AlphaFoldDB" id="A0A9W3AYV0"/>
<evidence type="ECO:0000313" key="9">
    <source>
        <dbReference type="Proteomes" id="UP001165740"/>
    </source>
</evidence>
<feature type="transmembrane region" description="Helical" evidence="8">
    <location>
        <begin position="745"/>
        <end position="766"/>
    </location>
</feature>
<evidence type="ECO:0000313" key="10">
    <source>
        <dbReference type="RefSeq" id="XP_055892396.1"/>
    </source>
</evidence>
<evidence type="ECO:0000256" key="7">
    <source>
        <dbReference type="SAM" id="MobiDB-lite"/>
    </source>
</evidence>
<keyword evidence="6 8" id="KW-0472">Membrane</keyword>
<name>A0A9W3AYV0_BIOGL</name>
<keyword evidence="5 8" id="KW-1133">Transmembrane helix</keyword>
<evidence type="ECO:0000256" key="4">
    <source>
        <dbReference type="ARBA" id="ARBA00022692"/>
    </source>
</evidence>
<dbReference type="Proteomes" id="UP001165740">
    <property type="component" value="Chromosome 1"/>
</dbReference>
<keyword evidence="4 8" id="KW-0812">Transmembrane</keyword>
<reference evidence="10" key="1">
    <citation type="submission" date="2025-08" db="UniProtKB">
        <authorList>
            <consortium name="RefSeq"/>
        </authorList>
    </citation>
    <scope>IDENTIFICATION</scope>
</reference>
<comment type="subcellular location">
    <subcellularLocation>
        <location evidence="1">Membrane</location>
        <topology evidence="1">Multi-pass membrane protein</topology>
    </subcellularLocation>
</comment>
<dbReference type="PRINTS" id="PR00447">
    <property type="entry name" value="NATRESASSCMP"/>
</dbReference>
<comment type="similarity">
    <text evidence="2">Belongs to the NRAMP family.</text>
</comment>
<dbReference type="NCBIfam" id="NF037982">
    <property type="entry name" value="Nramp_1"/>
    <property type="match status" value="1"/>
</dbReference>
<evidence type="ECO:0000256" key="5">
    <source>
        <dbReference type="ARBA" id="ARBA00022989"/>
    </source>
</evidence>
<gene>
    <name evidence="10" type="primary">LOC106069981</name>
</gene>
<feature type="transmembrane region" description="Helical" evidence="8">
    <location>
        <begin position="478"/>
        <end position="495"/>
    </location>
</feature>
<dbReference type="GO" id="GO:0005381">
    <property type="term" value="F:iron ion transmembrane transporter activity"/>
    <property type="evidence" value="ECO:0007669"/>
    <property type="project" value="TreeGrafter"/>
</dbReference>
<evidence type="ECO:0000256" key="2">
    <source>
        <dbReference type="ARBA" id="ARBA00006670"/>
    </source>
</evidence>
<dbReference type="Pfam" id="PF01566">
    <property type="entry name" value="Nramp"/>
    <property type="match status" value="1"/>
</dbReference>
<accession>A0A9W3AYV0</accession>
<feature type="transmembrane region" description="Helical" evidence="8">
    <location>
        <begin position="679"/>
        <end position="698"/>
    </location>
</feature>
<sequence length="829" mass="93454">MEQHIENMKKKNVISEKEFYFKSTDWMMMGTFSQQPLPSVQTSYLHAFIDMFSALVVQLQSNEPKEDGAFNFVSGKVIATKRHKKGERKKCCCKRCLSSTKVRRVEGLFYIQTTQNFVANIKDPKEISCQIHYCQEPNDNYPLLVYGLSLETFKDACVLVCSVCDKYLMDSIEMTVLNFQTSQMMLENLGLTHFLCVVLHPENQCKHIFFDHSHINGDLNLKFHCDGFSLAGGSVFILGKTNRGSGRMDSELKLDHFMITDSGDLVPNGFITPSDILKDLTMQETSGVNTASQRTDNNVNSPAKKPKRENNSETSTYFYQKISVPDPDSHKLFSFRKLWAFTGPGFLMSIAYLDPGNIESDLRSGSIANFKLLWVLMTSTILGLLMQRLSARLGVVTGQHLAEICYQQYKTVPRIILWIMVEIAIIGSDMQEVIGTAIAFYLLSDGKIPLYAGVIITIADTLTFLLIDRYGLRKLEGFFCFLITVMAIMFGYEYIRVSPDQTQVLKGLFVPYCEGCGSEQLLQGVGIVGAIIMPHNIYLHSALVKSRDVNRSKRGEIKEANKYFFIEAAIALFVSFIINIFVVSVFAEGFYGKNATDVYQNCLKHNNPHSSIFNTSELSVDIYRGGVFLGCEFGTPAMYIWAVGILAAGQSSTMTGTYTGQFVMEGFLNLSWKRWQRVLLTRTIAILPTVLVAIFSGMDDMTTMNDLLNVLMSLQLPFALLPIITFTSSPVIMAEFQNGRIMKTIACLLAAVVIGINMYFVIVYIQQLPEHWAIYLSISIAVFLYLLFLFYLTLFCMSVMGFKFLTKVPGIKRLFDTVIEINLLPFGEE</sequence>
<dbReference type="GO" id="GO:0005384">
    <property type="term" value="F:manganese ion transmembrane transporter activity"/>
    <property type="evidence" value="ECO:0007669"/>
    <property type="project" value="TreeGrafter"/>
</dbReference>
<feature type="compositionally biased region" description="Polar residues" evidence="7">
    <location>
        <begin position="287"/>
        <end position="301"/>
    </location>
</feature>
<feature type="transmembrane region" description="Helical" evidence="8">
    <location>
        <begin position="564"/>
        <end position="587"/>
    </location>
</feature>
<dbReference type="OrthoDB" id="409173at2759"/>
<dbReference type="GO" id="GO:0015086">
    <property type="term" value="F:cadmium ion transmembrane transporter activity"/>
    <property type="evidence" value="ECO:0007669"/>
    <property type="project" value="TreeGrafter"/>
</dbReference>
<dbReference type="GeneID" id="106069981"/>
<dbReference type="GO" id="GO:0005886">
    <property type="term" value="C:plasma membrane"/>
    <property type="evidence" value="ECO:0007669"/>
    <property type="project" value="TreeGrafter"/>
</dbReference>
<proteinExistence type="inferred from homology"/>